<name>B0W1S0_CULQU</name>
<evidence type="ECO:0000256" key="3">
    <source>
        <dbReference type="ARBA" id="ARBA00022606"/>
    </source>
</evidence>
<keyword evidence="13" id="KW-1185">Reference proteome</keyword>
<dbReference type="GO" id="GO:0005886">
    <property type="term" value="C:plasma membrane"/>
    <property type="evidence" value="ECO:0007669"/>
    <property type="project" value="UniProtKB-SubCell"/>
</dbReference>
<feature type="transmembrane region" description="Helical" evidence="10">
    <location>
        <begin position="163"/>
        <end position="181"/>
    </location>
</feature>
<protein>
    <recommendedName>
        <fullName evidence="10">Odorant receptor</fullName>
    </recommendedName>
</protein>
<dbReference type="VEuPathDB" id="VectorBase:CPIJ000984"/>
<dbReference type="GO" id="GO:0007165">
    <property type="term" value="P:signal transduction"/>
    <property type="evidence" value="ECO:0007669"/>
    <property type="project" value="UniProtKB-KW"/>
</dbReference>
<dbReference type="PANTHER" id="PTHR21137">
    <property type="entry name" value="ODORANT RECEPTOR"/>
    <property type="match status" value="1"/>
</dbReference>
<feature type="transmembrane region" description="Helical" evidence="10">
    <location>
        <begin position="120"/>
        <end position="143"/>
    </location>
</feature>
<dbReference type="EnsemblMetazoa" id="CPIJ000984-RA">
    <property type="protein sequence ID" value="CPIJ000984-PA"/>
    <property type="gene ID" value="CPIJ000984"/>
</dbReference>
<evidence type="ECO:0000313" key="12">
    <source>
        <dbReference type="EnsemblMetazoa" id="CPIJ000984-PA"/>
    </source>
</evidence>
<dbReference type="VEuPathDB" id="VectorBase:CQUJHB008566"/>
<keyword evidence="2" id="KW-1003">Cell membrane</keyword>
<reference evidence="12" key="2">
    <citation type="submission" date="2021-02" db="UniProtKB">
        <authorList>
            <consortium name="EnsemblMetazoa"/>
        </authorList>
    </citation>
    <scope>IDENTIFICATION</scope>
    <source>
        <strain evidence="12">JHB</strain>
    </source>
</reference>
<dbReference type="GO" id="GO:0005549">
    <property type="term" value="F:odorant binding"/>
    <property type="evidence" value="ECO:0007669"/>
    <property type="project" value="InterPro"/>
</dbReference>
<feature type="transmembrane region" description="Helical" evidence="10">
    <location>
        <begin position="57"/>
        <end position="76"/>
    </location>
</feature>
<evidence type="ECO:0000313" key="11">
    <source>
        <dbReference type="EMBL" id="EDS26621.1"/>
    </source>
</evidence>
<keyword evidence="3 10" id="KW-0716">Sensory transduction</keyword>
<evidence type="ECO:0000256" key="10">
    <source>
        <dbReference type="RuleBase" id="RU351113"/>
    </source>
</evidence>
<comment type="subcellular location">
    <subcellularLocation>
        <location evidence="1 10">Cell membrane</location>
        <topology evidence="1 10">Multi-pass membrane protein</topology>
    </subcellularLocation>
</comment>
<dbReference type="PANTHER" id="PTHR21137:SF35">
    <property type="entry name" value="ODORANT RECEPTOR 19A-RELATED"/>
    <property type="match status" value="1"/>
</dbReference>
<dbReference type="EMBL" id="DS231823">
    <property type="protein sequence ID" value="EDS26621.1"/>
    <property type="molecule type" value="Genomic_DNA"/>
</dbReference>
<accession>B0W1S0</accession>
<evidence type="ECO:0000256" key="5">
    <source>
        <dbReference type="ARBA" id="ARBA00022725"/>
    </source>
</evidence>
<dbReference type="OMA" id="FTWICRT"/>
<dbReference type="KEGG" id="cqu:CpipJ_CPIJ000984"/>
<feature type="transmembrane region" description="Helical" evidence="10">
    <location>
        <begin position="289"/>
        <end position="309"/>
    </location>
</feature>
<dbReference type="Proteomes" id="UP000002320">
    <property type="component" value="Unassembled WGS sequence"/>
</dbReference>
<dbReference type="Pfam" id="PF02949">
    <property type="entry name" value="7tm_6"/>
    <property type="match status" value="2"/>
</dbReference>
<organism>
    <name type="scientific">Culex quinquefasciatus</name>
    <name type="common">Southern house mosquito</name>
    <name type="synonym">Culex pungens</name>
    <dbReference type="NCBI Taxonomy" id="7176"/>
    <lineage>
        <taxon>Eukaryota</taxon>
        <taxon>Metazoa</taxon>
        <taxon>Ecdysozoa</taxon>
        <taxon>Arthropoda</taxon>
        <taxon>Hexapoda</taxon>
        <taxon>Insecta</taxon>
        <taxon>Pterygota</taxon>
        <taxon>Neoptera</taxon>
        <taxon>Endopterygota</taxon>
        <taxon>Diptera</taxon>
        <taxon>Nematocera</taxon>
        <taxon>Culicoidea</taxon>
        <taxon>Culicidae</taxon>
        <taxon>Culicinae</taxon>
        <taxon>Culicini</taxon>
        <taxon>Culex</taxon>
        <taxon>Culex</taxon>
    </lineage>
</organism>
<dbReference type="GO" id="GO:0004984">
    <property type="term" value="F:olfactory receptor activity"/>
    <property type="evidence" value="ECO:0007669"/>
    <property type="project" value="InterPro"/>
</dbReference>
<proteinExistence type="inferred from homology"/>
<evidence type="ECO:0000256" key="6">
    <source>
        <dbReference type="ARBA" id="ARBA00022989"/>
    </source>
</evidence>
<evidence type="ECO:0000256" key="1">
    <source>
        <dbReference type="ARBA" id="ARBA00004651"/>
    </source>
</evidence>
<dbReference type="AlphaFoldDB" id="B0W1S0"/>
<evidence type="ECO:0000256" key="4">
    <source>
        <dbReference type="ARBA" id="ARBA00022692"/>
    </source>
</evidence>
<feature type="transmembrane region" description="Helical" evidence="10">
    <location>
        <begin position="425"/>
        <end position="443"/>
    </location>
</feature>
<dbReference type="VEuPathDB" id="VectorBase:CQUJHB004051"/>
<evidence type="ECO:0000256" key="7">
    <source>
        <dbReference type="ARBA" id="ARBA00023136"/>
    </source>
</evidence>
<sequence length="483" mass="56040">MTIGSFLLHRVFYWHPWNPTKRLQSFERQVALLRFVGLWPPLEGSVRVRTAYRIYGWCFRILFMYIYTLTQVLYFVDVRDLKISLLIKLEIFNRKIVRIQKCVQDVECPLEVIKAMNNTWLIGTIFMAACYGTVTFWTISTLYEWKRQLMLPAWFPFDYSESLLVFIPVWLYQAFGIYMSATYNVATDTLETGLISHVSGQTARLGILMSKVTLDILGHKSSGFIPYNDLRKHNPKCMMCNVISSLTKDINYYNDSHGPSYGYLVELTYFHKGLLCYAREIIDIFNVSIFTQIIASVIIICMTGLRLLTGHYDPWATTGDVFYLLAMICQIWQFCYVGNEVSHSISLLIKLEIFNRKIVRIQKCVQDVECPLEVIKAMNNTWLIGTIFMAACYGTVTFWTISTLYEWKRQLMLPAWFPFDYSESLLVFIPVWLYQAFGIYMSATYNVATDTLETGLISHVSGQTARLGILMSKVTLDIVLKRI</sequence>
<evidence type="ECO:0000313" key="13">
    <source>
        <dbReference type="Proteomes" id="UP000002320"/>
    </source>
</evidence>
<evidence type="ECO:0000256" key="8">
    <source>
        <dbReference type="ARBA" id="ARBA00023170"/>
    </source>
</evidence>
<keyword evidence="5 10" id="KW-0552">Olfaction</keyword>
<evidence type="ECO:0000256" key="2">
    <source>
        <dbReference type="ARBA" id="ARBA00022475"/>
    </source>
</evidence>
<reference evidence="11" key="1">
    <citation type="submission" date="2007-03" db="EMBL/GenBank/DDBJ databases">
        <title>Annotation of Culex pipiens quinquefasciatus.</title>
        <authorList>
            <consortium name="The Broad Institute Genome Sequencing Platform"/>
            <person name="Atkinson P.W."/>
            <person name="Hemingway J."/>
            <person name="Christensen B.M."/>
            <person name="Higgs S."/>
            <person name="Kodira C."/>
            <person name="Hannick L."/>
            <person name="Megy K."/>
            <person name="O'Leary S."/>
            <person name="Pearson M."/>
            <person name="Haas B.J."/>
            <person name="Mauceli E."/>
            <person name="Wortman J.R."/>
            <person name="Lee N.H."/>
            <person name="Guigo R."/>
            <person name="Stanke M."/>
            <person name="Alvarado L."/>
            <person name="Amedeo P."/>
            <person name="Antoine C.H."/>
            <person name="Arensburger P."/>
            <person name="Bidwell S.L."/>
            <person name="Crawford M."/>
            <person name="Camaro F."/>
            <person name="Devon K."/>
            <person name="Engels R."/>
            <person name="Hammond M."/>
            <person name="Howarth C."/>
            <person name="Koehrsen M."/>
            <person name="Lawson D."/>
            <person name="Montgomery P."/>
            <person name="Nene V."/>
            <person name="Nusbaum C."/>
            <person name="Puiu D."/>
            <person name="Romero-Severson J."/>
            <person name="Severson D.W."/>
            <person name="Shumway M."/>
            <person name="Sisk P."/>
            <person name="Stolte C."/>
            <person name="Zeng Q."/>
            <person name="Eisenstadt E."/>
            <person name="Fraser-Liggett C."/>
            <person name="Strausberg R."/>
            <person name="Galagan J."/>
            <person name="Birren B."/>
            <person name="Collins F.H."/>
        </authorList>
    </citation>
    <scope>NUCLEOTIDE SEQUENCE [LARGE SCALE GENOMIC DNA]</scope>
    <source>
        <strain evidence="11">JHB</strain>
    </source>
</reference>
<feature type="transmembrane region" description="Helical" evidence="10">
    <location>
        <begin position="382"/>
        <end position="405"/>
    </location>
</feature>
<gene>
    <name evidence="12" type="primary">6031982</name>
    <name evidence="11" type="ORF">CpipJ_CPIJ000984</name>
</gene>
<comment type="similarity">
    <text evidence="10">Belongs to the insect chemoreceptor superfamily. Heteromeric odorant receptor channel (TC 1.A.69) family.</text>
</comment>
<keyword evidence="7 10" id="KW-0472">Membrane</keyword>
<keyword evidence="8 10" id="KW-0675">Receptor</keyword>
<feature type="transmembrane region" description="Helical" evidence="10">
    <location>
        <begin position="321"/>
        <end position="339"/>
    </location>
</feature>
<keyword evidence="6 10" id="KW-1133">Transmembrane helix</keyword>
<evidence type="ECO:0000256" key="9">
    <source>
        <dbReference type="ARBA" id="ARBA00023224"/>
    </source>
</evidence>
<dbReference type="OrthoDB" id="7548151at2759"/>
<keyword evidence="4 10" id="KW-0812">Transmembrane</keyword>
<dbReference type="HOGENOM" id="CLU_565320_0_0_1"/>
<keyword evidence="9 10" id="KW-0807">Transducer</keyword>
<dbReference type="InParanoid" id="B0W1S0"/>
<dbReference type="InterPro" id="IPR004117">
    <property type="entry name" value="7tm6_olfct_rcpt"/>
</dbReference>